<dbReference type="InterPro" id="IPR029063">
    <property type="entry name" value="SAM-dependent_MTases_sf"/>
</dbReference>
<dbReference type="InterPro" id="IPR007848">
    <property type="entry name" value="Small_mtfrase_dom"/>
</dbReference>
<dbReference type="EC" id="2.1.1.297" evidence="5"/>
<dbReference type="Gene3D" id="3.40.50.150">
    <property type="entry name" value="Vaccinia Virus protein VP39"/>
    <property type="match status" value="1"/>
</dbReference>
<dbReference type="Proteomes" id="UP000183209">
    <property type="component" value="Unassembled WGS sequence"/>
</dbReference>
<evidence type="ECO:0000313" key="7">
    <source>
        <dbReference type="EMBL" id="SFS56962.1"/>
    </source>
</evidence>
<dbReference type="Pfam" id="PF05175">
    <property type="entry name" value="MTS"/>
    <property type="match status" value="1"/>
</dbReference>
<comment type="function">
    <text evidence="5">Methylates the class 1 translation termination release factors RF1/PrfA and RF2/PrfB on the glutamine residue of the universally conserved GGQ motif.</text>
</comment>
<evidence type="ECO:0000259" key="6">
    <source>
        <dbReference type="Pfam" id="PF05175"/>
    </source>
</evidence>
<feature type="binding site" evidence="5">
    <location>
        <position position="196"/>
    </location>
    <ligand>
        <name>S-adenosyl-L-methionine</name>
        <dbReference type="ChEBI" id="CHEBI:59789"/>
    </ligand>
</feature>
<evidence type="ECO:0000256" key="1">
    <source>
        <dbReference type="ARBA" id="ARBA00022603"/>
    </source>
</evidence>
<dbReference type="NCBIfam" id="TIGR00536">
    <property type="entry name" value="hemK_fam"/>
    <property type="match status" value="1"/>
</dbReference>
<protein>
    <recommendedName>
        <fullName evidence="5">Release factor glutamine methyltransferase</fullName>
        <shortName evidence="5">RF MTase</shortName>
        <ecNumber evidence="5">2.1.1.297</ecNumber>
    </recommendedName>
    <alternativeName>
        <fullName evidence="5">N5-glutamine methyltransferase PrmC</fullName>
    </alternativeName>
    <alternativeName>
        <fullName evidence="5">Protein-(glutamine-N5) MTase PrmC</fullName>
    </alternativeName>
    <alternativeName>
        <fullName evidence="5">Protein-glutamine N-methyltransferase PrmC</fullName>
    </alternativeName>
</protein>
<dbReference type="HAMAP" id="MF_02126">
    <property type="entry name" value="RF_methyltr_PrmC"/>
    <property type="match status" value="1"/>
</dbReference>
<dbReference type="GO" id="GO:0102559">
    <property type="term" value="F:peptide chain release factor N(5)-glutamine methyltransferase activity"/>
    <property type="evidence" value="ECO:0007669"/>
    <property type="project" value="UniProtKB-EC"/>
</dbReference>
<evidence type="ECO:0000256" key="4">
    <source>
        <dbReference type="ARBA" id="ARBA00048391"/>
    </source>
</evidence>
<keyword evidence="3 5" id="KW-0949">S-adenosyl-L-methionine</keyword>
<feature type="domain" description="Methyltransferase small" evidence="6">
    <location>
        <begin position="125"/>
        <end position="204"/>
    </location>
</feature>
<dbReference type="InterPro" id="IPR002052">
    <property type="entry name" value="DNA_methylase_N6_adenine_CS"/>
</dbReference>
<accession>A0A1I6QX29</accession>
<dbReference type="Gene3D" id="1.10.8.10">
    <property type="entry name" value="DNA helicase RuvA subunit, C-terminal domain"/>
    <property type="match status" value="1"/>
</dbReference>
<comment type="catalytic activity">
    <reaction evidence="4 5">
        <text>L-glutaminyl-[peptide chain release factor] + S-adenosyl-L-methionine = N(5)-methyl-L-glutaminyl-[peptide chain release factor] + S-adenosyl-L-homocysteine + H(+)</text>
        <dbReference type="Rhea" id="RHEA:42896"/>
        <dbReference type="Rhea" id="RHEA-COMP:10271"/>
        <dbReference type="Rhea" id="RHEA-COMP:10272"/>
        <dbReference type="ChEBI" id="CHEBI:15378"/>
        <dbReference type="ChEBI" id="CHEBI:30011"/>
        <dbReference type="ChEBI" id="CHEBI:57856"/>
        <dbReference type="ChEBI" id="CHEBI:59789"/>
        <dbReference type="ChEBI" id="CHEBI:61891"/>
        <dbReference type="EC" id="2.1.1.297"/>
    </reaction>
</comment>
<gene>
    <name evidence="5" type="primary">prmC</name>
    <name evidence="7" type="ORF">SAMN04487906_0949</name>
</gene>
<name>A0A1I6QX29_9FLAO</name>
<reference evidence="7 8" key="1">
    <citation type="submission" date="2016-10" db="EMBL/GenBank/DDBJ databases">
        <authorList>
            <person name="de Groot N.N."/>
        </authorList>
    </citation>
    <scope>NUCLEOTIDE SEQUENCE [LARGE SCALE GENOMIC DNA]</scope>
    <source>
        <strain evidence="7 8">CGMCC 1.6114</strain>
    </source>
</reference>
<dbReference type="InterPro" id="IPR050320">
    <property type="entry name" value="N5-glutamine_MTase"/>
</dbReference>
<keyword evidence="2 5" id="KW-0808">Transferase</keyword>
<dbReference type="EMBL" id="FPAG01000002">
    <property type="protein sequence ID" value="SFS56962.1"/>
    <property type="molecule type" value="Genomic_DNA"/>
</dbReference>
<dbReference type="PANTHER" id="PTHR18895">
    <property type="entry name" value="HEMK METHYLTRANSFERASE"/>
    <property type="match status" value="1"/>
</dbReference>
<dbReference type="InterPro" id="IPR019874">
    <property type="entry name" value="RF_methyltr_PrmC"/>
</dbReference>
<proteinExistence type="inferred from homology"/>
<feature type="binding site" evidence="5">
    <location>
        <begin position="196"/>
        <end position="199"/>
    </location>
    <ligand>
        <name>substrate</name>
    </ligand>
</feature>
<dbReference type="SUPFAM" id="SSF53335">
    <property type="entry name" value="S-adenosyl-L-methionine-dependent methyltransferases"/>
    <property type="match status" value="1"/>
</dbReference>
<dbReference type="NCBIfam" id="TIGR03534">
    <property type="entry name" value="RF_mod_PrmC"/>
    <property type="match status" value="1"/>
</dbReference>
<comment type="caution">
    <text evidence="5">Lacks conserved residue(s) required for the propagation of feature annotation.</text>
</comment>
<dbReference type="InterPro" id="IPR004556">
    <property type="entry name" value="HemK-like"/>
</dbReference>
<evidence type="ECO:0000313" key="8">
    <source>
        <dbReference type="Proteomes" id="UP000183209"/>
    </source>
</evidence>
<dbReference type="PANTHER" id="PTHR18895:SF74">
    <property type="entry name" value="MTRF1L RELEASE FACTOR GLUTAMINE METHYLTRANSFERASE"/>
    <property type="match status" value="1"/>
</dbReference>
<evidence type="ECO:0000256" key="5">
    <source>
        <dbReference type="HAMAP-Rule" id="MF_02126"/>
    </source>
</evidence>
<dbReference type="AlphaFoldDB" id="A0A1I6QX29"/>
<keyword evidence="1 5" id="KW-0489">Methyltransferase</keyword>
<dbReference type="CDD" id="cd02440">
    <property type="entry name" value="AdoMet_MTases"/>
    <property type="match status" value="1"/>
</dbReference>
<dbReference type="GO" id="GO:0032259">
    <property type="term" value="P:methylation"/>
    <property type="evidence" value="ECO:0007669"/>
    <property type="project" value="UniProtKB-KW"/>
</dbReference>
<dbReference type="GO" id="GO:0003676">
    <property type="term" value="F:nucleic acid binding"/>
    <property type="evidence" value="ECO:0007669"/>
    <property type="project" value="InterPro"/>
</dbReference>
<organism evidence="7 8">
    <name type="scientific">Zhouia amylolytica</name>
    <dbReference type="NCBI Taxonomy" id="376730"/>
    <lineage>
        <taxon>Bacteria</taxon>
        <taxon>Pseudomonadati</taxon>
        <taxon>Bacteroidota</taxon>
        <taxon>Flavobacteriia</taxon>
        <taxon>Flavobacteriales</taxon>
        <taxon>Flavobacteriaceae</taxon>
        <taxon>Zhouia</taxon>
    </lineage>
</organism>
<dbReference type="PROSITE" id="PS00092">
    <property type="entry name" value="N6_MTASE"/>
    <property type="match status" value="1"/>
</dbReference>
<comment type="similarity">
    <text evidence="5">Belongs to the protein N5-glutamine methyltransferase family. PrmC subfamily.</text>
</comment>
<feature type="binding site" evidence="5">
    <location>
        <position position="153"/>
    </location>
    <ligand>
        <name>S-adenosyl-L-methionine</name>
        <dbReference type="ChEBI" id="CHEBI:59789"/>
    </ligand>
</feature>
<sequence length="291" mass="33872">MDVERIIVMRLKDIQDIFHKELDDLYDFKEVNRFFYLLLDHNFDIQRIDIILEPDKVISKKEETIIFKALDDLKLQKPIQQILGVAYFYGLKFRVNNETLIPRPETEELVDWIIRDCKDKIKPLKILDIGTGSGCIAITLSKNIPLVEVTAIDISRKALDIAKENALNNHVDINFLQADILKLESLLGEYDIIVSNPPYVRYLEKEQMKSNVVDFEPHAALFVPDQDPLLFYKQIAWLSSNHLNQEGNLYFEINQYLAKDTTDMLDEFGFKNTIVKKDLSGNDRMIRTSFA</sequence>
<feature type="binding site" evidence="5">
    <location>
        <begin position="130"/>
        <end position="134"/>
    </location>
    <ligand>
        <name>S-adenosyl-L-methionine</name>
        <dbReference type="ChEBI" id="CHEBI:59789"/>
    </ligand>
</feature>
<evidence type="ECO:0000256" key="3">
    <source>
        <dbReference type="ARBA" id="ARBA00022691"/>
    </source>
</evidence>
<evidence type="ECO:0000256" key="2">
    <source>
        <dbReference type="ARBA" id="ARBA00022679"/>
    </source>
</evidence>